<reference evidence="2" key="1">
    <citation type="submission" date="2014-09" db="EMBL/GenBank/DDBJ databases">
        <authorList>
            <person name="Sharma Rahul"/>
            <person name="Thines Marco"/>
        </authorList>
    </citation>
    <scope>NUCLEOTIDE SEQUENCE [LARGE SCALE GENOMIC DNA]</scope>
</reference>
<dbReference type="OrthoDB" id="199913at2759"/>
<dbReference type="OMA" id="VQTHTTC"/>
<protein>
    <recommendedName>
        <fullName evidence="3">FIST C-domain domain-containing protein</fullName>
    </recommendedName>
</protein>
<keyword evidence="2" id="KW-1185">Reference proteome</keyword>
<dbReference type="Proteomes" id="UP000054928">
    <property type="component" value="Unassembled WGS sequence"/>
</dbReference>
<organism evidence="1 2">
    <name type="scientific">Plasmopara halstedii</name>
    <name type="common">Downy mildew of sunflower</name>
    <dbReference type="NCBI Taxonomy" id="4781"/>
    <lineage>
        <taxon>Eukaryota</taxon>
        <taxon>Sar</taxon>
        <taxon>Stramenopiles</taxon>
        <taxon>Oomycota</taxon>
        <taxon>Peronosporomycetes</taxon>
        <taxon>Peronosporales</taxon>
        <taxon>Peronosporaceae</taxon>
        <taxon>Plasmopara</taxon>
    </lineage>
</organism>
<proteinExistence type="predicted"/>
<evidence type="ECO:0000313" key="1">
    <source>
        <dbReference type="EMBL" id="CEG36914.1"/>
    </source>
</evidence>
<dbReference type="EMBL" id="CCYD01000252">
    <property type="protein sequence ID" value="CEG36914.1"/>
    <property type="molecule type" value="Genomic_DNA"/>
</dbReference>
<evidence type="ECO:0008006" key="3">
    <source>
        <dbReference type="Google" id="ProtNLM"/>
    </source>
</evidence>
<accession>A0A0P1A8U7</accession>
<dbReference type="RefSeq" id="XP_024573283.1">
    <property type="nucleotide sequence ID" value="XM_024722180.1"/>
</dbReference>
<evidence type="ECO:0000313" key="2">
    <source>
        <dbReference type="Proteomes" id="UP000054928"/>
    </source>
</evidence>
<dbReference type="GeneID" id="36399220"/>
<dbReference type="AlphaFoldDB" id="A0A0P1A8U7"/>
<sequence>MTWRDTTSLSYVCCAWRRIVIEAKQCFPEWRTTVLGPSSTTRESLKLLQTNHLNWADTRFPPNLILFLVASQDSTSWRRGKFWIEAITTIEKAHLLPANCQFIGIYTMHKVLGNEISIENSNGIVLSVSVAHFPDTTLESAEYDRKVVKWSQQGLKLNDPFSDLKDDTIPCFLLFGVNTQSADQLVQIVENWYPGAAIIGTVSNVTDRCLPLVSYCKSKCHDSQHIQLQKQRQLHFPCTMLVRVHGNVSFRSFSANGYDPITPIIQCNRVHLVDEFKHIMMYDIVSMEELHSRLLDLLNPSDRLKIQQDSALNLVSCSNKVPLEHLMNSSNRDFTSSERFTCLDVTISVDETIQSQSICWSEGDYGILTLHDSTKTWSALNQAFQHLQSNLFEANEQAFGAFITGGSITKVDEIDFVNNVRQVWTHVFQDLPVGGYIASTSVGPLALFRGLSSPCHNTIQINTICGAIFYVKKRHICNRNQ</sequence>
<name>A0A0P1A8U7_PLAHL</name>